<sequence>MAENTEKKTRAGALQSELRIELHTNYAIGLWNGRPREIREDGQKGKQPIMGMPQFLARASLINRDSLKNEPWADMAMLELEEKIEHAGQKLRELIATLDSDMAFLPPGVTISDAHAAETLDLSVYSGTPLGYRCVFLLMGFDQFAKKVLQAAHYGVISHNRRFRLLGDGSRLLREIYGCVNRYRSAGATRIDAAENNEVWRQACTEYGEPDRDVLLGDKRSAFSPPVNEASVNLLRLRYSAD</sequence>
<proteinExistence type="predicted"/>
<protein>
    <submittedName>
        <fullName evidence="1">TIGR03761 family integrating conjugative element protein</fullName>
    </submittedName>
</protein>
<name>A0A763Z649_SALER</name>
<accession>A0A763Z649</accession>
<organism evidence="1">
    <name type="scientific">Salmonella enterica</name>
    <name type="common">Salmonella choleraesuis</name>
    <dbReference type="NCBI Taxonomy" id="28901"/>
    <lineage>
        <taxon>Bacteria</taxon>
        <taxon>Pseudomonadati</taxon>
        <taxon>Pseudomonadota</taxon>
        <taxon>Gammaproteobacteria</taxon>
        <taxon>Enterobacterales</taxon>
        <taxon>Enterobacteriaceae</taxon>
        <taxon>Salmonella</taxon>
    </lineage>
</organism>
<comment type="caution">
    <text evidence="1">The sequence shown here is derived from an EMBL/GenBank/DDBJ whole genome shotgun (WGS) entry which is preliminary data.</text>
</comment>
<reference evidence="1" key="2">
    <citation type="submission" date="2020-02" db="EMBL/GenBank/DDBJ databases">
        <authorList>
            <consortium name="NCBI Pathogen Detection Project"/>
        </authorList>
    </citation>
    <scope>NUCLEOTIDE SEQUENCE</scope>
    <source>
        <strain evidence="1">MA.BM_SE06/8</strain>
    </source>
</reference>
<reference evidence="1" key="1">
    <citation type="journal article" date="2018" name="Genome Biol.">
        <title>SKESA: strategic k-mer extension for scrupulous assemblies.</title>
        <authorList>
            <person name="Souvorov A."/>
            <person name="Agarwala R."/>
            <person name="Lipman D.J."/>
        </authorList>
    </citation>
    <scope>NUCLEOTIDE SEQUENCE</scope>
    <source>
        <strain evidence="1">MA.BM_SE06/8</strain>
    </source>
</reference>
<dbReference type="EMBL" id="DAAYKZ010000032">
    <property type="protein sequence ID" value="HAG4654628.1"/>
    <property type="molecule type" value="Genomic_DNA"/>
</dbReference>
<evidence type="ECO:0000313" key="1">
    <source>
        <dbReference type="EMBL" id="HAG4654628.1"/>
    </source>
</evidence>
<dbReference type="InterPro" id="IPR014996">
    <property type="entry name" value="AcaB"/>
</dbReference>
<dbReference type="Pfam" id="PF08900">
    <property type="entry name" value="AcaB"/>
    <property type="match status" value="1"/>
</dbReference>
<dbReference type="NCBIfam" id="TIGR03761">
    <property type="entry name" value="ICE_PFL4669"/>
    <property type="match status" value="1"/>
</dbReference>
<gene>
    <name evidence="1" type="ORF">G8382_004606</name>
</gene>
<dbReference type="AlphaFoldDB" id="A0A763Z649"/>